<comment type="caution">
    <text evidence="2">The sequence shown here is derived from an EMBL/GenBank/DDBJ whole genome shotgun (WGS) entry which is preliminary data.</text>
</comment>
<evidence type="ECO:0000313" key="2">
    <source>
        <dbReference type="EMBL" id="TCT26353.1"/>
    </source>
</evidence>
<reference evidence="2 3" key="1">
    <citation type="submission" date="2019-03" db="EMBL/GenBank/DDBJ databases">
        <title>Genomic Encyclopedia of Type Strains, Phase IV (KMG-IV): sequencing the most valuable type-strain genomes for metagenomic binning, comparative biology and taxonomic classification.</title>
        <authorList>
            <person name="Goeker M."/>
        </authorList>
    </citation>
    <scope>NUCLEOTIDE SEQUENCE [LARGE SCALE GENOMIC DNA]</scope>
    <source>
        <strain evidence="2 3">DSM 25894</strain>
    </source>
</reference>
<keyword evidence="3" id="KW-1185">Reference proteome</keyword>
<sequence length="392" mass="45044">MIWIVSATAFIVVVIVVVIQLNNRPSGGREHLMFPPTSGSLKFYYKGYPMFQDLFQDIKDAQKEVNIQFFIVKQDFISQQFFSLLKETAKRGVVVRLLMDRLGCFRITKSTRKELEQAGVHVVFSDRPQFPHLLYQINRRNHRKIAVIDGKVGYTGGFNLGKEYIGKNPQLASWRDYHLRLTGQVVNDLQKIFQHDWEEAREPIFPIYGSFPEEPRNVQVLATDGAKLEEHFISLIDGAQGEILLGTPYFIPSDRLFNALIRAVKRGVAIKVLIPMNANHMLVKEAGIPFFTELKEAGGDVRLFDQGFYHSKIFIIDQNICDIGSANFDMRSMFLNKEINLLISDPGFVQNVRNHFLSDFKQGIPVSRQWMNQLDLGTRLRIPIARMLRPLL</sequence>
<dbReference type="Pfam" id="PF13091">
    <property type="entry name" value="PLDc_2"/>
    <property type="match status" value="2"/>
</dbReference>
<dbReference type="CDD" id="cd09112">
    <property type="entry name" value="PLDc_CLS_2"/>
    <property type="match status" value="1"/>
</dbReference>
<dbReference type="CDD" id="cd09110">
    <property type="entry name" value="PLDc_CLS_1"/>
    <property type="match status" value="1"/>
</dbReference>
<name>A0A4R3NGE5_9BACI</name>
<dbReference type="InterPro" id="IPR001736">
    <property type="entry name" value="PLipase_D/transphosphatidylase"/>
</dbReference>
<evidence type="ECO:0000313" key="3">
    <source>
        <dbReference type="Proteomes" id="UP000294650"/>
    </source>
</evidence>
<dbReference type="RefSeq" id="WP_165902039.1">
    <property type="nucleotide sequence ID" value="NZ_SMAN01000002.1"/>
</dbReference>
<gene>
    <name evidence="2" type="ORF">EDD68_10254</name>
</gene>
<dbReference type="GO" id="GO:0030572">
    <property type="term" value="F:phosphatidyltransferase activity"/>
    <property type="evidence" value="ECO:0007669"/>
    <property type="project" value="UniProtKB-ARBA"/>
</dbReference>
<dbReference type="Proteomes" id="UP000294650">
    <property type="component" value="Unassembled WGS sequence"/>
</dbReference>
<dbReference type="PANTHER" id="PTHR21248:SF7">
    <property type="entry name" value="MINOR CARDIOLIPIN SYNTHASE CLSB"/>
    <property type="match status" value="1"/>
</dbReference>
<evidence type="ECO:0000259" key="1">
    <source>
        <dbReference type="PROSITE" id="PS50035"/>
    </source>
</evidence>
<proteinExistence type="predicted"/>
<dbReference type="InterPro" id="IPR025202">
    <property type="entry name" value="PLD-like_dom"/>
</dbReference>
<dbReference type="SUPFAM" id="SSF56024">
    <property type="entry name" value="Phospholipase D/nuclease"/>
    <property type="match status" value="2"/>
</dbReference>
<feature type="domain" description="PLD phosphodiesterase" evidence="1">
    <location>
        <begin position="137"/>
        <end position="164"/>
    </location>
</feature>
<feature type="domain" description="PLD phosphodiesterase" evidence="1">
    <location>
        <begin position="305"/>
        <end position="332"/>
    </location>
</feature>
<dbReference type="Gene3D" id="3.30.870.10">
    <property type="entry name" value="Endonuclease Chain A"/>
    <property type="match status" value="2"/>
</dbReference>
<dbReference type="PROSITE" id="PS50035">
    <property type="entry name" value="PLD"/>
    <property type="match status" value="2"/>
</dbReference>
<dbReference type="AlphaFoldDB" id="A0A4R3NGE5"/>
<dbReference type="GO" id="GO:0032049">
    <property type="term" value="P:cardiolipin biosynthetic process"/>
    <property type="evidence" value="ECO:0007669"/>
    <property type="project" value="UniProtKB-ARBA"/>
</dbReference>
<protein>
    <submittedName>
        <fullName evidence="2">Cardiolipin synthase</fullName>
    </submittedName>
</protein>
<dbReference type="PANTHER" id="PTHR21248">
    <property type="entry name" value="CARDIOLIPIN SYNTHASE"/>
    <property type="match status" value="1"/>
</dbReference>
<dbReference type="EMBL" id="SMAN01000002">
    <property type="protein sequence ID" value="TCT26353.1"/>
    <property type="molecule type" value="Genomic_DNA"/>
</dbReference>
<organism evidence="2 3">
    <name type="scientific">Melghiribacillus thermohalophilus</name>
    <dbReference type="NCBI Taxonomy" id="1324956"/>
    <lineage>
        <taxon>Bacteria</taxon>
        <taxon>Bacillati</taxon>
        <taxon>Bacillota</taxon>
        <taxon>Bacilli</taxon>
        <taxon>Bacillales</taxon>
        <taxon>Bacillaceae</taxon>
        <taxon>Melghiribacillus</taxon>
    </lineage>
</organism>
<accession>A0A4R3NGE5</accession>
<dbReference type="SMART" id="SM00155">
    <property type="entry name" value="PLDc"/>
    <property type="match status" value="2"/>
</dbReference>